<evidence type="ECO:0000256" key="1">
    <source>
        <dbReference type="SAM" id="MobiDB-lite"/>
    </source>
</evidence>
<keyword evidence="3" id="KW-1185">Reference proteome</keyword>
<name>A0A4Y2PXA5_ARAVE</name>
<dbReference type="Proteomes" id="UP000499080">
    <property type="component" value="Unassembled WGS sequence"/>
</dbReference>
<reference evidence="2 3" key="1">
    <citation type="journal article" date="2019" name="Sci. Rep.">
        <title>Orb-weaving spider Araneus ventricosus genome elucidates the spidroin gene catalogue.</title>
        <authorList>
            <person name="Kono N."/>
            <person name="Nakamura H."/>
            <person name="Ohtoshi R."/>
            <person name="Moran D.A.P."/>
            <person name="Shinohara A."/>
            <person name="Yoshida Y."/>
            <person name="Fujiwara M."/>
            <person name="Mori M."/>
            <person name="Tomita M."/>
            <person name="Arakawa K."/>
        </authorList>
    </citation>
    <scope>NUCLEOTIDE SEQUENCE [LARGE SCALE GENOMIC DNA]</scope>
</reference>
<feature type="compositionally biased region" description="Low complexity" evidence="1">
    <location>
        <begin position="96"/>
        <end position="106"/>
    </location>
</feature>
<dbReference type="EMBL" id="BGPR01012537">
    <property type="protein sequence ID" value="GBN56525.1"/>
    <property type="molecule type" value="Genomic_DNA"/>
</dbReference>
<dbReference type="OrthoDB" id="6427379at2759"/>
<comment type="caution">
    <text evidence="2">The sequence shown here is derived from an EMBL/GenBank/DDBJ whole genome shotgun (WGS) entry which is preliminary data.</text>
</comment>
<proteinExistence type="predicted"/>
<evidence type="ECO:0000313" key="2">
    <source>
        <dbReference type="EMBL" id="GBN56525.1"/>
    </source>
</evidence>
<gene>
    <name evidence="2" type="ORF">AVEN_139433_1</name>
</gene>
<protein>
    <submittedName>
        <fullName evidence="2">Uncharacterized protein</fullName>
    </submittedName>
</protein>
<organism evidence="2 3">
    <name type="scientific">Araneus ventricosus</name>
    <name type="common">Orbweaver spider</name>
    <name type="synonym">Epeira ventricosa</name>
    <dbReference type="NCBI Taxonomy" id="182803"/>
    <lineage>
        <taxon>Eukaryota</taxon>
        <taxon>Metazoa</taxon>
        <taxon>Ecdysozoa</taxon>
        <taxon>Arthropoda</taxon>
        <taxon>Chelicerata</taxon>
        <taxon>Arachnida</taxon>
        <taxon>Araneae</taxon>
        <taxon>Araneomorphae</taxon>
        <taxon>Entelegynae</taxon>
        <taxon>Araneoidea</taxon>
        <taxon>Araneidae</taxon>
        <taxon>Araneus</taxon>
    </lineage>
</organism>
<accession>A0A4Y2PXA5</accession>
<sequence length="113" mass="13297">MNSMKSVKKLETHELRPHLYAAQRKLFLATRQINHLDNQISYLRKLFRRAEKNNGYAVRYNLRMQLSISSGVKVMYHHYAAFMENRIAEIRTKINDSYSSSSPTSDETVDDRT</sequence>
<feature type="region of interest" description="Disordered" evidence="1">
    <location>
        <begin position="94"/>
        <end position="113"/>
    </location>
</feature>
<dbReference type="AlphaFoldDB" id="A0A4Y2PXA5"/>
<evidence type="ECO:0000313" key="3">
    <source>
        <dbReference type="Proteomes" id="UP000499080"/>
    </source>
</evidence>